<dbReference type="GO" id="GO:0032993">
    <property type="term" value="C:protein-DNA complex"/>
    <property type="evidence" value="ECO:0007669"/>
    <property type="project" value="TreeGrafter"/>
</dbReference>
<dbReference type="InterPro" id="IPR005119">
    <property type="entry name" value="LysR_subst-bd"/>
</dbReference>
<dbReference type="GO" id="GO:0003700">
    <property type="term" value="F:DNA-binding transcription factor activity"/>
    <property type="evidence" value="ECO:0007669"/>
    <property type="project" value="InterPro"/>
</dbReference>
<dbReference type="PRINTS" id="PR00039">
    <property type="entry name" value="HTHLYSR"/>
</dbReference>
<dbReference type="Pfam" id="PF00126">
    <property type="entry name" value="HTH_1"/>
    <property type="match status" value="1"/>
</dbReference>
<organism evidence="6 7">
    <name type="scientific">Thalassorhabdomicrobium marinisediminis</name>
    <dbReference type="NCBI Taxonomy" id="2170577"/>
    <lineage>
        <taxon>Bacteria</taxon>
        <taxon>Pseudomonadati</taxon>
        <taxon>Pseudomonadota</taxon>
        <taxon>Alphaproteobacteria</taxon>
        <taxon>Rhodobacterales</taxon>
        <taxon>Paracoccaceae</taxon>
        <taxon>Thalassorhabdomicrobium</taxon>
    </lineage>
</organism>
<dbReference type="Pfam" id="PF03466">
    <property type="entry name" value="LysR_substrate"/>
    <property type="match status" value="1"/>
</dbReference>
<dbReference type="SUPFAM" id="SSF53850">
    <property type="entry name" value="Periplasmic binding protein-like II"/>
    <property type="match status" value="1"/>
</dbReference>
<keyword evidence="4" id="KW-0804">Transcription</keyword>
<evidence type="ECO:0000256" key="2">
    <source>
        <dbReference type="ARBA" id="ARBA00023015"/>
    </source>
</evidence>
<dbReference type="PROSITE" id="PS50931">
    <property type="entry name" value="HTH_LYSR"/>
    <property type="match status" value="1"/>
</dbReference>
<accession>A0A2T7FYL7</accession>
<dbReference type="InterPro" id="IPR036390">
    <property type="entry name" value="WH_DNA-bd_sf"/>
</dbReference>
<evidence type="ECO:0000313" key="7">
    <source>
        <dbReference type="Proteomes" id="UP000244817"/>
    </source>
</evidence>
<comment type="caution">
    <text evidence="6">The sequence shown here is derived from an EMBL/GenBank/DDBJ whole genome shotgun (WGS) entry which is preliminary data.</text>
</comment>
<evidence type="ECO:0000256" key="1">
    <source>
        <dbReference type="ARBA" id="ARBA00009437"/>
    </source>
</evidence>
<dbReference type="InterPro" id="IPR036388">
    <property type="entry name" value="WH-like_DNA-bd_sf"/>
</dbReference>
<gene>
    <name evidence="6" type="ORF">DC363_05285</name>
</gene>
<dbReference type="AlphaFoldDB" id="A0A2T7FYL7"/>
<keyword evidence="2" id="KW-0805">Transcription regulation</keyword>
<comment type="similarity">
    <text evidence="1">Belongs to the LysR transcriptional regulatory family.</text>
</comment>
<dbReference type="Gene3D" id="1.10.10.10">
    <property type="entry name" value="Winged helix-like DNA-binding domain superfamily/Winged helix DNA-binding domain"/>
    <property type="match status" value="1"/>
</dbReference>
<dbReference type="Proteomes" id="UP000244817">
    <property type="component" value="Unassembled WGS sequence"/>
</dbReference>
<keyword evidence="3" id="KW-0238">DNA-binding</keyword>
<dbReference type="PANTHER" id="PTHR30346:SF0">
    <property type="entry name" value="HCA OPERON TRANSCRIPTIONAL ACTIVATOR HCAR"/>
    <property type="match status" value="1"/>
</dbReference>
<dbReference type="InterPro" id="IPR000847">
    <property type="entry name" value="LysR_HTH_N"/>
</dbReference>
<keyword evidence="7" id="KW-1185">Reference proteome</keyword>
<dbReference type="Gene3D" id="3.40.190.10">
    <property type="entry name" value="Periplasmic binding protein-like II"/>
    <property type="match status" value="2"/>
</dbReference>
<dbReference type="GO" id="GO:0003677">
    <property type="term" value="F:DNA binding"/>
    <property type="evidence" value="ECO:0007669"/>
    <property type="project" value="UniProtKB-KW"/>
</dbReference>
<feature type="domain" description="HTH lysR-type" evidence="5">
    <location>
        <begin position="13"/>
        <end position="71"/>
    </location>
</feature>
<sequence length="301" mass="32951">MSGHIIHRAMLYNTLRQYEYIVAVADAGSLTEAAARLHVSQPSLSVAITRVEAQLDQPLFVRRKGAALRITPFGHGVIAKARDLLHRAQEIERGPDQAPPFVLGCFEDIAPWYLVSALERLRAYFPALTFAARQGRFSSLAEDLAQGRADLVISYDVGFDASFERRTLTQVKPVVFVAQDHPLAGRDSVELSDLLDDPLIVSSEDLSEGFVRALFDRVRLAPEIAHRATSLEMMRSMAAHGVGVGISYSRPPTETAYDGTPLVSVPIATRHATADIALVWSGLRPLDARFRAILDALADAP</sequence>
<dbReference type="EMBL" id="QCYG01000003">
    <property type="protein sequence ID" value="PVA07261.1"/>
    <property type="molecule type" value="Genomic_DNA"/>
</dbReference>
<dbReference type="PANTHER" id="PTHR30346">
    <property type="entry name" value="TRANSCRIPTIONAL DUAL REGULATOR HCAR-RELATED"/>
    <property type="match status" value="1"/>
</dbReference>
<evidence type="ECO:0000256" key="3">
    <source>
        <dbReference type="ARBA" id="ARBA00023125"/>
    </source>
</evidence>
<protein>
    <submittedName>
        <fullName evidence="6">LysR family transcriptional regulator</fullName>
    </submittedName>
</protein>
<evidence type="ECO:0000256" key="4">
    <source>
        <dbReference type="ARBA" id="ARBA00023163"/>
    </source>
</evidence>
<proteinExistence type="inferred from homology"/>
<evidence type="ECO:0000259" key="5">
    <source>
        <dbReference type="PROSITE" id="PS50931"/>
    </source>
</evidence>
<evidence type="ECO:0000313" key="6">
    <source>
        <dbReference type="EMBL" id="PVA07261.1"/>
    </source>
</evidence>
<dbReference type="SUPFAM" id="SSF46785">
    <property type="entry name" value="Winged helix' DNA-binding domain"/>
    <property type="match status" value="1"/>
</dbReference>
<name>A0A2T7FYL7_9RHOB</name>
<reference evidence="6 7" key="1">
    <citation type="submission" date="2018-04" db="EMBL/GenBank/DDBJ databases">
        <title>Pelagivirga bohaiensis gen. nov., sp. nov., a bacterium isolated from the Bohai Sea.</title>
        <authorList>
            <person name="Ji X."/>
        </authorList>
    </citation>
    <scope>NUCLEOTIDE SEQUENCE [LARGE SCALE GENOMIC DNA]</scope>
    <source>
        <strain evidence="6 7">BH-SD16</strain>
    </source>
</reference>